<keyword evidence="2" id="KW-1185">Reference proteome</keyword>
<dbReference type="HOGENOM" id="CLU_106208_0_0_7"/>
<dbReference type="RefSeq" id="WP_015402785.1">
    <property type="nucleotide sequence ID" value="NC_020304.1"/>
</dbReference>
<dbReference type="STRING" id="1167006.UWK_00504"/>
<dbReference type="AlphaFoldDB" id="M1P5Y0"/>
<dbReference type="Proteomes" id="UP000011721">
    <property type="component" value="Chromosome"/>
</dbReference>
<reference evidence="2" key="1">
    <citation type="journal article" date="2013" name="Stand. Genomic Sci.">
        <title>Complete genome sequence of Desulfocapsa sulfexigens, a marine deltaproteobacterium specialized in disproportionating inorganic sulfur compounds.</title>
        <authorList>
            <person name="Finster K.W."/>
            <person name="Kjeldsen K.U."/>
            <person name="Kube M."/>
            <person name="Reinhardt R."/>
            <person name="Mussmann M."/>
            <person name="Amann R."/>
            <person name="Schreiber L."/>
        </authorList>
    </citation>
    <scope>NUCLEOTIDE SEQUENCE [LARGE SCALE GENOMIC DNA]</scope>
    <source>
        <strain evidence="2">DSM 10523 / SB164P1</strain>
    </source>
</reference>
<evidence type="ECO:0000313" key="1">
    <source>
        <dbReference type="EMBL" id="AGF77087.1"/>
    </source>
</evidence>
<accession>M1P5Y0</accession>
<evidence type="ECO:0008006" key="3">
    <source>
        <dbReference type="Google" id="ProtNLM"/>
    </source>
</evidence>
<dbReference type="eggNOG" id="COG2204">
    <property type="taxonomic scope" value="Bacteria"/>
</dbReference>
<evidence type="ECO:0000313" key="2">
    <source>
        <dbReference type="Proteomes" id="UP000011721"/>
    </source>
</evidence>
<dbReference type="EMBL" id="CP003985">
    <property type="protein sequence ID" value="AGF77087.1"/>
    <property type="molecule type" value="Genomic_DNA"/>
</dbReference>
<gene>
    <name evidence="1" type="ordered locus">UWK_00504</name>
</gene>
<dbReference type="OrthoDB" id="5431088at2"/>
<name>M1P5Y0_DESSD</name>
<protein>
    <recommendedName>
        <fullName evidence="3">Zinc finger/thioredoxin putative domain-containing protein</fullName>
    </recommendedName>
</protein>
<proteinExistence type="predicted"/>
<dbReference type="KEGG" id="dsf:UWK_00504"/>
<sequence>MITICKNCNKKLTLSNKIKKGIAQLAPGRLLRLPCPQCGKAIVLDATSIASENNPSRTLPKKLIRPPSPPDISWLKEGVFEEEEVVEDIPQTLILIQPGPDRDKVTEAVESIGYQASFAESDEEAIGKMQFVNYASVILHTDFRDGTLEESPFHQFMCDMSMLKRRFIFYILIGSEFSTLYDLEALSNSANLVVNTEEIPELLTILRKAIPRYEELFGSLMAELNAYSG</sequence>
<organism evidence="1 2">
    <name type="scientific">Desulfocapsa sulfexigens (strain DSM 10523 / SB164P1)</name>
    <dbReference type="NCBI Taxonomy" id="1167006"/>
    <lineage>
        <taxon>Bacteria</taxon>
        <taxon>Pseudomonadati</taxon>
        <taxon>Thermodesulfobacteriota</taxon>
        <taxon>Desulfobulbia</taxon>
        <taxon>Desulfobulbales</taxon>
        <taxon>Desulfocapsaceae</taxon>
        <taxon>Desulfocapsa</taxon>
    </lineage>
</organism>